<keyword evidence="3" id="KW-1185">Reference proteome</keyword>
<name>A0A9E7GJE4_9LILI</name>
<feature type="coiled-coil region" evidence="1">
    <location>
        <begin position="70"/>
        <end position="97"/>
    </location>
</feature>
<evidence type="ECO:0000313" key="3">
    <source>
        <dbReference type="Proteomes" id="UP001055439"/>
    </source>
</evidence>
<feature type="coiled-coil region" evidence="1">
    <location>
        <begin position="187"/>
        <end position="221"/>
    </location>
</feature>
<dbReference type="EMBL" id="CP097508">
    <property type="protein sequence ID" value="URE13302.1"/>
    <property type="molecule type" value="Genomic_DNA"/>
</dbReference>
<dbReference type="Proteomes" id="UP001055439">
    <property type="component" value="Chromosome 6"/>
</dbReference>
<dbReference type="AlphaFoldDB" id="A0A9E7GJE4"/>
<reference evidence="2" key="1">
    <citation type="submission" date="2022-05" db="EMBL/GenBank/DDBJ databases">
        <title>The Musa troglodytarum L. genome provides insights into the mechanism of non-climacteric behaviour and enrichment of carotenoids.</title>
        <authorList>
            <person name="Wang J."/>
        </authorList>
    </citation>
    <scope>NUCLEOTIDE SEQUENCE</scope>
    <source>
        <tissue evidence="2">Leaf</tissue>
    </source>
</reference>
<proteinExistence type="predicted"/>
<organism evidence="2 3">
    <name type="scientific">Musa troglodytarum</name>
    <name type="common">fe'i banana</name>
    <dbReference type="NCBI Taxonomy" id="320322"/>
    <lineage>
        <taxon>Eukaryota</taxon>
        <taxon>Viridiplantae</taxon>
        <taxon>Streptophyta</taxon>
        <taxon>Embryophyta</taxon>
        <taxon>Tracheophyta</taxon>
        <taxon>Spermatophyta</taxon>
        <taxon>Magnoliopsida</taxon>
        <taxon>Liliopsida</taxon>
        <taxon>Zingiberales</taxon>
        <taxon>Musaceae</taxon>
        <taxon>Musa</taxon>
    </lineage>
</organism>
<sequence length="233" mass="26509">MVAVVFPDDCQTLRYDGLTYQMGLASRDSGVPYRLVREKSNWALASPFLALPVIDMSNTMEDSGAILREISSFKDMLDQVNEEIEKTIQRTREIESEILKLSEIEDGHIMTECELSKIITIRGFELEDSIQVAAISRASAESMERESGSLKINRDIIEKRISGKREKFILQCCEFQDDMTIAKNNKLRLLLSEKEALENEKQTVTKKITALENSTEELIEEILQEIHKSNSGN</sequence>
<dbReference type="OrthoDB" id="780314at2759"/>
<evidence type="ECO:0000256" key="1">
    <source>
        <dbReference type="SAM" id="Coils"/>
    </source>
</evidence>
<evidence type="ECO:0000313" key="2">
    <source>
        <dbReference type="EMBL" id="URE13302.1"/>
    </source>
</evidence>
<gene>
    <name evidence="2" type="ORF">MUK42_23070</name>
</gene>
<keyword evidence="1" id="KW-0175">Coiled coil</keyword>
<accession>A0A9E7GJE4</accession>
<protein>
    <submittedName>
        <fullName evidence="2">Uncharacterized protein</fullName>
    </submittedName>
</protein>